<reference evidence="1" key="2">
    <citation type="journal article" date="2015" name="Data Brief">
        <title>Shoot transcriptome of the giant reed, Arundo donax.</title>
        <authorList>
            <person name="Barrero R.A."/>
            <person name="Guerrero F.D."/>
            <person name="Moolhuijzen P."/>
            <person name="Goolsby J.A."/>
            <person name="Tidwell J."/>
            <person name="Bellgard S.E."/>
            <person name="Bellgard M.I."/>
        </authorList>
    </citation>
    <scope>NUCLEOTIDE SEQUENCE</scope>
    <source>
        <tissue evidence="1">Shoot tissue taken approximately 20 cm above the soil surface</tissue>
    </source>
</reference>
<proteinExistence type="predicted"/>
<dbReference type="AlphaFoldDB" id="A0A0A8XQJ6"/>
<evidence type="ECO:0000313" key="1">
    <source>
        <dbReference type="EMBL" id="JAD16109.1"/>
    </source>
</evidence>
<dbReference type="EMBL" id="GBRH01281786">
    <property type="protein sequence ID" value="JAD16109.1"/>
    <property type="molecule type" value="Transcribed_RNA"/>
</dbReference>
<accession>A0A0A8XQJ6</accession>
<protein>
    <submittedName>
        <fullName evidence="1">Uncharacterized protein</fullName>
    </submittedName>
</protein>
<reference evidence="1" key="1">
    <citation type="submission" date="2014-09" db="EMBL/GenBank/DDBJ databases">
        <authorList>
            <person name="Magalhaes I.L.F."/>
            <person name="Oliveira U."/>
            <person name="Santos F.R."/>
            <person name="Vidigal T.H.D.A."/>
            <person name="Brescovit A.D."/>
            <person name="Santos A.J."/>
        </authorList>
    </citation>
    <scope>NUCLEOTIDE SEQUENCE</scope>
    <source>
        <tissue evidence="1">Shoot tissue taken approximately 20 cm above the soil surface</tissue>
    </source>
</reference>
<name>A0A0A8XQJ6_ARUDO</name>
<organism evidence="1">
    <name type="scientific">Arundo donax</name>
    <name type="common">Giant reed</name>
    <name type="synonym">Donax arundinaceus</name>
    <dbReference type="NCBI Taxonomy" id="35708"/>
    <lineage>
        <taxon>Eukaryota</taxon>
        <taxon>Viridiplantae</taxon>
        <taxon>Streptophyta</taxon>
        <taxon>Embryophyta</taxon>
        <taxon>Tracheophyta</taxon>
        <taxon>Spermatophyta</taxon>
        <taxon>Magnoliopsida</taxon>
        <taxon>Liliopsida</taxon>
        <taxon>Poales</taxon>
        <taxon>Poaceae</taxon>
        <taxon>PACMAD clade</taxon>
        <taxon>Arundinoideae</taxon>
        <taxon>Arundineae</taxon>
        <taxon>Arundo</taxon>
    </lineage>
</organism>
<sequence>MPLCKYLTTTHTSNIRKKAYCTTKTC</sequence>